<gene>
    <name evidence="2" type="ORF">BDN71DRAFT_287162</name>
</gene>
<dbReference type="Proteomes" id="UP000807025">
    <property type="component" value="Unassembled WGS sequence"/>
</dbReference>
<evidence type="ECO:0000313" key="2">
    <source>
        <dbReference type="EMBL" id="KAF9489636.1"/>
    </source>
</evidence>
<dbReference type="AlphaFoldDB" id="A0A9P6D273"/>
<proteinExistence type="predicted"/>
<accession>A0A9P6D273</accession>
<keyword evidence="3" id="KW-1185">Reference proteome</keyword>
<reference evidence="2" key="1">
    <citation type="submission" date="2020-11" db="EMBL/GenBank/DDBJ databases">
        <authorList>
            <consortium name="DOE Joint Genome Institute"/>
            <person name="Ahrendt S."/>
            <person name="Riley R."/>
            <person name="Andreopoulos W."/>
            <person name="Labutti K."/>
            <person name="Pangilinan J."/>
            <person name="Ruiz-Duenas F.J."/>
            <person name="Barrasa J.M."/>
            <person name="Sanchez-Garcia M."/>
            <person name="Camarero S."/>
            <person name="Miyauchi S."/>
            <person name="Serrano A."/>
            <person name="Linde D."/>
            <person name="Babiker R."/>
            <person name="Drula E."/>
            <person name="Ayuso-Fernandez I."/>
            <person name="Pacheco R."/>
            <person name="Padilla G."/>
            <person name="Ferreira P."/>
            <person name="Barriuso J."/>
            <person name="Kellner H."/>
            <person name="Castanera R."/>
            <person name="Alfaro M."/>
            <person name="Ramirez L."/>
            <person name="Pisabarro A.G."/>
            <person name="Kuo A."/>
            <person name="Tritt A."/>
            <person name="Lipzen A."/>
            <person name="He G."/>
            <person name="Yan M."/>
            <person name="Ng V."/>
            <person name="Cullen D."/>
            <person name="Martin F."/>
            <person name="Rosso M.-N."/>
            <person name="Henrissat B."/>
            <person name="Hibbett D."/>
            <person name="Martinez A.T."/>
            <person name="Grigoriev I.V."/>
        </authorList>
    </citation>
    <scope>NUCLEOTIDE SEQUENCE</scope>
    <source>
        <strain evidence="2">ATCC 90797</strain>
    </source>
</reference>
<protein>
    <submittedName>
        <fullName evidence="2">Uncharacterized protein</fullName>
    </submittedName>
</protein>
<evidence type="ECO:0000256" key="1">
    <source>
        <dbReference type="SAM" id="MobiDB-lite"/>
    </source>
</evidence>
<dbReference type="EMBL" id="MU154664">
    <property type="protein sequence ID" value="KAF9489636.1"/>
    <property type="molecule type" value="Genomic_DNA"/>
</dbReference>
<feature type="compositionally biased region" description="Pro residues" evidence="1">
    <location>
        <begin position="139"/>
        <end position="150"/>
    </location>
</feature>
<comment type="caution">
    <text evidence="2">The sequence shown here is derived from an EMBL/GenBank/DDBJ whole genome shotgun (WGS) entry which is preliminary data.</text>
</comment>
<name>A0A9P6D273_PLEER</name>
<evidence type="ECO:0000313" key="3">
    <source>
        <dbReference type="Proteomes" id="UP000807025"/>
    </source>
</evidence>
<feature type="region of interest" description="Disordered" evidence="1">
    <location>
        <begin position="139"/>
        <end position="158"/>
    </location>
</feature>
<sequence>MQLDNNFLSELNERYSAIPINKQLCIERNSADDRAMNQSSRSSTQSHTDTTAYISKKCSSVQISRPFSSLLFCAPSLFSLSLFSAPPRLMAFSFRLGACLAILAALLHVTVATAPKTGPSSCQKTEFWYKDASCCLPSGGPPKPPPPPPSDSDCPPTSHYWVPQGLAVGSCSSQVHTRTH</sequence>
<organism evidence="2 3">
    <name type="scientific">Pleurotus eryngii</name>
    <name type="common">Boletus of the steppes</name>
    <dbReference type="NCBI Taxonomy" id="5323"/>
    <lineage>
        <taxon>Eukaryota</taxon>
        <taxon>Fungi</taxon>
        <taxon>Dikarya</taxon>
        <taxon>Basidiomycota</taxon>
        <taxon>Agaricomycotina</taxon>
        <taxon>Agaricomycetes</taxon>
        <taxon>Agaricomycetidae</taxon>
        <taxon>Agaricales</taxon>
        <taxon>Pleurotineae</taxon>
        <taxon>Pleurotaceae</taxon>
        <taxon>Pleurotus</taxon>
    </lineage>
</organism>